<dbReference type="PROSITE" id="PS00972">
    <property type="entry name" value="USP_1"/>
    <property type="match status" value="1"/>
</dbReference>
<evidence type="ECO:0000313" key="10">
    <source>
        <dbReference type="Proteomes" id="UP000307173"/>
    </source>
</evidence>
<dbReference type="STRING" id="52247.A0A4V4NFA1"/>
<organism evidence="9 10">
    <name type="scientific">Pichia inconspicua</name>
    <dbReference type="NCBI Taxonomy" id="52247"/>
    <lineage>
        <taxon>Eukaryota</taxon>
        <taxon>Fungi</taxon>
        <taxon>Dikarya</taxon>
        <taxon>Ascomycota</taxon>
        <taxon>Saccharomycotina</taxon>
        <taxon>Pichiomycetes</taxon>
        <taxon>Pichiales</taxon>
        <taxon>Pichiaceae</taxon>
        <taxon>Pichia</taxon>
    </lineage>
</organism>
<feature type="region of interest" description="Disordered" evidence="7">
    <location>
        <begin position="497"/>
        <end position="530"/>
    </location>
</feature>
<feature type="region of interest" description="Disordered" evidence="7">
    <location>
        <begin position="83"/>
        <end position="180"/>
    </location>
</feature>
<dbReference type="Proteomes" id="UP000307173">
    <property type="component" value="Unassembled WGS sequence"/>
</dbReference>
<gene>
    <name evidence="9" type="ORF">CANINC_004056</name>
</gene>
<evidence type="ECO:0000256" key="3">
    <source>
        <dbReference type="ARBA" id="ARBA00022786"/>
    </source>
</evidence>
<evidence type="ECO:0000256" key="7">
    <source>
        <dbReference type="SAM" id="MobiDB-lite"/>
    </source>
</evidence>
<evidence type="ECO:0000256" key="5">
    <source>
        <dbReference type="ARBA" id="ARBA00022807"/>
    </source>
</evidence>
<protein>
    <recommendedName>
        <fullName evidence="6">Ubiquitin carboxyl-terminal hydrolase</fullName>
        <ecNumber evidence="6">3.4.19.12</ecNumber>
    </recommendedName>
</protein>
<evidence type="ECO:0000256" key="6">
    <source>
        <dbReference type="RuleBase" id="RU366025"/>
    </source>
</evidence>
<dbReference type="InterPro" id="IPR001394">
    <property type="entry name" value="Peptidase_C19_UCH"/>
</dbReference>
<accession>A0A4V4NFA1</accession>
<keyword evidence="10" id="KW-1185">Reference proteome</keyword>
<dbReference type="GO" id="GO:0004843">
    <property type="term" value="F:cysteine-type deubiquitinase activity"/>
    <property type="evidence" value="ECO:0007669"/>
    <property type="project" value="UniProtKB-UniRule"/>
</dbReference>
<name>A0A4V4NFA1_9ASCO</name>
<keyword evidence="5 6" id="KW-0788">Thiol protease</keyword>
<dbReference type="PANTHER" id="PTHR24006">
    <property type="entry name" value="UBIQUITIN CARBOXYL-TERMINAL HYDROLASE"/>
    <property type="match status" value="1"/>
</dbReference>
<comment type="caution">
    <text evidence="9">The sequence shown here is derived from an EMBL/GenBank/DDBJ whole genome shotgun (WGS) entry which is preliminary data.</text>
</comment>
<feature type="domain" description="USP" evidence="8">
    <location>
        <begin position="221"/>
        <end position="633"/>
    </location>
</feature>
<dbReference type="GO" id="GO:0016579">
    <property type="term" value="P:protein deubiquitination"/>
    <property type="evidence" value="ECO:0007669"/>
    <property type="project" value="InterPro"/>
</dbReference>
<dbReference type="Gene3D" id="3.90.70.10">
    <property type="entry name" value="Cysteine proteinases"/>
    <property type="match status" value="1"/>
</dbReference>
<proteinExistence type="inferred from homology"/>
<feature type="compositionally biased region" description="Low complexity" evidence="7">
    <location>
        <begin position="164"/>
        <end position="176"/>
    </location>
</feature>
<sequence length="633" mass="71282">MIQQIPTNDLNIKTKTPFDEYLQINKKFTLSAPSKHNNIITHQFPLYFGTTEEEINPYRQSLFIKRKSIKDEQQKHLKALQLQKIKKSQSVKKSNDQTTTSPEQTKSSKIETSKTQSPHTPAITNTTSSISLADSLKRSQASRPATSVSPLSAAALRPKSIQRSNTQSPSTTSNPTFDTVSTDFNNISNKPLGITLLRIMFDSQYINKIYHPSNTSSIYPHGLQNSGNICYMNSILQFLFYCDPFTQILNIIRDNTIKELDPTKNNTPILNALLDLQDSFKLKPSAEANSSTINPNDFYTAISSLSRFSHLSWGRQEDAEELLNILLDGLHEEFIESIRSLSQSEVLNFANAFSNKETTQKIIQNVDFIKDSSKENASTLDNDSWNEVGSNMKTIGKRTNQVKLSPIVNLFGGQFKSVLKSSNKKSSITLDPFLQVQLDISDPDTIDLVTAFEKFAKDEEVQLGNTVAKKQNSIDKLPSILLIHLKRFSFVANDEDESEDGGYEVVSNNKKGKKNSKTQQQSKSTKSKNKLFDGHIEKIHKFIKYNHNLTLPKSCISTMISEEPNFKLLGVVYHHGRSTENGHYTTDVQTKDGDWIRIDDTNITKISPDDAISDQNLGSNINKTAYILMFQKV</sequence>
<dbReference type="PROSITE" id="PS00973">
    <property type="entry name" value="USP_2"/>
    <property type="match status" value="1"/>
</dbReference>
<comment type="similarity">
    <text evidence="6">Belongs to the peptidase C19 family.</text>
</comment>
<keyword evidence="3 6" id="KW-0833">Ubl conjugation pathway</keyword>
<dbReference type="InterPro" id="IPR028889">
    <property type="entry name" value="USP"/>
</dbReference>
<evidence type="ECO:0000256" key="2">
    <source>
        <dbReference type="ARBA" id="ARBA00022670"/>
    </source>
</evidence>
<dbReference type="Pfam" id="PF00443">
    <property type="entry name" value="UCH"/>
    <property type="match status" value="1"/>
</dbReference>
<keyword evidence="2 6" id="KW-0645">Protease</keyword>
<reference evidence="9 10" key="1">
    <citation type="journal article" date="2019" name="Front. Genet.">
        <title>Whole-Genome Sequencing of the Opportunistic Yeast Pathogen Candida inconspicua Uncovers Its Hybrid Origin.</title>
        <authorList>
            <person name="Mixao V."/>
            <person name="Hansen A.P."/>
            <person name="Saus E."/>
            <person name="Boekhout T."/>
            <person name="Lass-Florl C."/>
            <person name="Gabaldon T."/>
        </authorList>
    </citation>
    <scope>NUCLEOTIDE SEQUENCE [LARGE SCALE GENOMIC DNA]</scope>
    <source>
        <strain evidence="9 10">CBS 180</strain>
    </source>
</reference>
<dbReference type="InterPro" id="IPR018200">
    <property type="entry name" value="USP_CS"/>
</dbReference>
<dbReference type="GO" id="GO:0006508">
    <property type="term" value="P:proteolysis"/>
    <property type="evidence" value="ECO:0007669"/>
    <property type="project" value="UniProtKB-KW"/>
</dbReference>
<dbReference type="PANTHER" id="PTHR24006:SF687">
    <property type="entry name" value="UBIQUITIN CARBOXYL-TERMINAL HYDROLASE 10"/>
    <property type="match status" value="1"/>
</dbReference>
<dbReference type="PROSITE" id="PS50235">
    <property type="entry name" value="USP_3"/>
    <property type="match status" value="1"/>
</dbReference>
<dbReference type="InterPro" id="IPR038765">
    <property type="entry name" value="Papain-like_cys_pep_sf"/>
</dbReference>
<dbReference type="CDD" id="cd02257">
    <property type="entry name" value="Peptidase_C19"/>
    <property type="match status" value="1"/>
</dbReference>
<dbReference type="GO" id="GO:0005829">
    <property type="term" value="C:cytosol"/>
    <property type="evidence" value="ECO:0007669"/>
    <property type="project" value="TreeGrafter"/>
</dbReference>
<dbReference type="EMBL" id="SELW01000638">
    <property type="protein sequence ID" value="TID17197.1"/>
    <property type="molecule type" value="Genomic_DNA"/>
</dbReference>
<evidence type="ECO:0000313" key="9">
    <source>
        <dbReference type="EMBL" id="TID17197.1"/>
    </source>
</evidence>
<evidence type="ECO:0000256" key="1">
    <source>
        <dbReference type="ARBA" id="ARBA00000707"/>
    </source>
</evidence>
<evidence type="ECO:0000256" key="4">
    <source>
        <dbReference type="ARBA" id="ARBA00022801"/>
    </source>
</evidence>
<feature type="compositionally biased region" description="Polar residues" evidence="7">
    <location>
        <begin position="96"/>
        <end position="105"/>
    </location>
</feature>
<dbReference type="SUPFAM" id="SSF54001">
    <property type="entry name" value="Cysteine proteinases"/>
    <property type="match status" value="1"/>
</dbReference>
<dbReference type="EC" id="3.4.19.12" evidence="6"/>
<comment type="catalytic activity">
    <reaction evidence="1 6">
        <text>Thiol-dependent hydrolysis of ester, thioester, amide, peptide and isopeptide bonds formed by the C-terminal Gly of ubiquitin (a 76-residue protein attached to proteins as an intracellular targeting signal).</text>
        <dbReference type="EC" id="3.4.19.12"/>
    </reaction>
</comment>
<dbReference type="GO" id="GO:0005634">
    <property type="term" value="C:nucleus"/>
    <property type="evidence" value="ECO:0007669"/>
    <property type="project" value="TreeGrafter"/>
</dbReference>
<keyword evidence="4 6" id="KW-0378">Hydrolase</keyword>
<dbReference type="AlphaFoldDB" id="A0A4V4NFA1"/>
<dbReference type="InterPro" id="IPR050164">
    <property type="entry name" value="Peptidase_C19"/>
</dbReference>
<feature type="compositionally biased region" description="Polar residues" evidence="7">
    <location>
        <begin position="113"/>
        <end position="150"/>
    </location>
</feature>
<evidence type="ECO:0000259" key="8">
    <source>
        <dbReference type="PROSITE" id="PS50235"/>
    </source>
</evidence>
<dbReference type="OrthoDB" id="429671at2759"/>